<evidence type="ECO:0000259" key="5">
    <source>
        <dbReference type="PROSITE" id="PS50887"/>
    </source>
</evidence>
<dbReference type="CDD" id="cd00130">
    <property type="entry name" value="PAS"/>
    <property type="match status" value="1"/>
</dbReference>
<dbReference type="Gene3D" id="3.30.450.20">
    <property type="entry name" value="PAS domain"/>
    <property type="match status" value="1"/>
</dbReference>
<feature type="domain" description="GGDEF" evidence="5">
    <location>
        <begin position="386"/>
        <end position="519"/>
    </location>
</feature>
<dbReference type="InterPro" id="IPR029787">
    <property type="entry name" value="Nucleotide_cyclase"/>
</dbReference>
<dbReference type="InterPro" id="IPR052155">
    <property type="entry name" value="Biofilm_reg_signaling"/>
</dbReference>
<dbReference type="FunFam" id="3.30.70.270:FF:000001">
    <property type="entry name" value="Diguanylate cyclase domain protein"/>
    <property type="match status" value="1"/>
</dbReference>
<evidence type="ECO:0000313" key="6">
    <source>
        <dbReference type="EMBL" id="NHC34364.1"/>
    </source>
</evidence>
<feature type="transmembrane region" description="Helical" evidence="1">
    <location>
        <begin position="82"/>
        <end position="102"/>
    </location>
</feature>
<dbReference type="Proteomes" id="UP000031532">
    <property type="component" value="Unassembled WGS sequence"/>
</dbReference>
<dbReference type="NCBIfam" id="TIGR00229">
    <property type="entry name" value="sensory_box"/>
    <property type="match status" value="1"/>
</dbReference>
<dbReference type="PANTHER" id="PTHR44757:SF2">
    <property type="entry name" value="BIOFILM ARCHITECTURE MAINTENANCE PROTEIN MBAA"/>
    <property type="match status" value="1"/>
</dbReference>
<feature type="domain" description="PAS" evidence="2">
    <location>
        <begin position="226"/>
        <end position="298"/>
    </location>
</feature>
<dbReference type="SMART" id="SM00052">
    <property type="entry name" value="EAL"/>
    <property type="match status" value="1"/>
</dbReference>
<dbReference type="NCBIfam" id="TIGR00254">
    <property type="entry name" value="GGDEF"/>
    <property type="match status" value="1"/>
</dbReference>
<feature type="transmembrane region" description="Helical" evidence="1">
    <location>
        <begin position="47"/>
        <end position="70"/>
    </location>
</feature>
<comment type="caution">
    <text evidence="6">The sequence shown here is derived from an EMBL/GenBank/DDBJ whole genome shotgun (WGS) entry which is preliminary data.</text>
</comment>
<gene>
    <name evidence="6" type="ORF">QH73_0006770</name>
</gene>
<feature type="domain" description="EAL" evidence="4">
    <location>
        <begin position="528"/>
        <end position="784"/>
    </location>
</feature>
<keyword evidence="1" id="KW-1133">Transmembrane helix</keyword>
<dbReference type="SMART" id="SM00086">
    <property type="entry name" value="PAC"/>
    <property type="match status" value="1"/>
</dbReference>
<name>A0A9X5I498_9CYAN</name>
<accession>A0A9X5I498</accession>
<dbReference type="InterPro" id="IPR000014">
    <property type="entry name" value="PAS"/>
</dbReference>
<evidence type="ECO:0000313" key="7">
    <source>
        <dbReference type="Proteomes" id="UP000031532"/>
    </source>
</evidence>
<protein>
    <submittedName>
        <fullName evidence="6">EAL domain-containing protein</fullName>
    </submittedName>
</protein>
<dbReference type="Gene3D" id="3.20.20.450">
    <property type="entry name" value="EAL domain"/>
    <property type="match status" value="1"/>
</dbReference>
<dbReference type="SUPFAM" id="SSF141868">
    <property type="entry name" value="EAL domain-like"/>
    <property type="match status" value="1"/>
</dbReference>
<dbReference type="FunFam" id="3.20.20.450:FF:000001">
    <property type="entry name" value="Cyclic di-GMP phosphodiesterase yahA"/>
    <property type="match status" value="1"/>
</dbReference>
<dbReference type="PANTHER" id="PTHR44757">
    <property type="entry name" value="DIGUANYLATE CYCLASE DGCP"/>
    <property type="match status" value="1"/>
</dbReference>
<reference evidence="6 7" key="1">
    <citation type="journal article" date="2015" name="Genome Announc.">
        <title>Draft Genome Sequence of the Terrestrial Cyanobacterium Scytonema millei VB511283, Isolated from Eastern India.</title>
        <authorList>
            <person name="Sen D."/>
            <person name="Chandrababunaidu M.M."/>
            <person name="Singh D."/>
            <person name="Sanghi N."/>
            <person name="Ghorai A."/>
            <person name="Mishra G.P."/>
            <person name="Madduluri M."/>
            <person name="Adhikary S.P."/>
            <person name="Tripathy S."/>
        </authorList>
    </citation>
    <scope>NUCLEOTIDE SEQUENCE [LARGE SCALE GENOMIC DNA]</scope>
    <source>
        <strain evidence="6 7">VB511283</strain>
    </source>
</reference>
<dbReference type="CDD" id="cd01949">
    <property type="entry name" value="GGDEF"/>
    <property type="match status" value="1"/>
</dbReference>
<dbReference type="RefSeq" id="WP_039715716.1">
    <property type="nucleotide sequence ID" value="NZ_JTJC03000001.1"/>
</dbReference>
<evidence type="ECO:0000259" key="3">
    <source>
        <dbReference type="PROSITE" id="PS50113"/>
    </source>
</evidence>
<keyword evidence="1" id="KW-0812">Transmembrane</keyword>
<evidence type="ECO:0000259" key="2">
    <source>
        <dbReference type="PROSITE" id="PS50112"/>
    </source>
</evidence>
<dbReference type="InterPro" id="IPR000700">
    <property type="entry name" value="PAS-assoc_C"/>
</dbReference>
<dbReference type="SMART" id="SM00267">
    <property type="entry name" value="GGDEF"/>
    <property type="match status" value="1"/>
</dbReference>
<dbReference type="PROSITE" id="PS50883">
    <property type="entry name" value="EAL"/>
    <property type="match status" value="1"/>
</dbReference>
<proteinExistence type="predicted"/>
<dbReference type="InterPro" id="IPR035919">
    <property type="entry name" value="EAL_sf"/>
</dbReference>
<dbReference type="InterPro" id="IPR013655">
    <property type="entry name" value="PAS_fold_3"/>
</dbReference>
<dbReference type="PROSITE" id="PS50113">
    <property type="entry name" value="PAC"/>
    <property type="match status" value="1"/>
</dbReference>
<dbReference type="InterPro" id="IPR000160">
    <property type="entry name" value="GGDEF_dom"/>
</dbReference>
<dbReference type="PROSITE" id="PS50887">
    <property type="entry name" value="GGDEF"/>
    <property type="match status" value="1"/>
</dbReference>
<dbReference type="Pfam" id="PF00563">
    <property type="entry name" value="EAL"/>
    <property type="match status" value="1"/>
</dbReference>
<dbReference type="SUPFAM" id="SSF55785">
    <property type="entry name" value="PYP-like sensor domain (PAS domain)"/>
    <property type="match status" value="1"/>
</dbReference>
<dbReference type="InterPro" id="IPR035965">
    <property type="entry name" value="PAS-like_dom_sf"/>
</dbReference>
<evidence type="ECO:0000256" key="1">
    <source>
        <dbReference type="SAM" id="Phobius"/>
    </source>
</evidence>
<dbReference type="SMART" id="SM00091">
    <property type="entry name" value="PAS"/>
    <property type="match status" value="2"/>
</dbReference>
<dbReference type="SUPFAM" id="SSF55073">
    <property type="entry name" value="Nucleotide cyclase"/>
    <property type="match status" value="1"/>
</dbReference>
<keyword evidence="7" id="KW-1185">Reference proteome</keyword>
<sequence>MEKLELNQSLPANIDPSCHCSYTNFDAQLKLPSHPASTVNISRKFTALQVAIVLFLACNLMTFGCILYLLSHSRYGAISQALAISLLSILASITVLLAYWAFQSRQEKLQERSVFDLITLPAYWINSELKILAVNQHLAQNQSLRTDDLIGQHVSFYNSDCHFIEFIQDFFSQREQSIYRELEIQTDTCTRNLLMVAQKSAPENTAILIEIDLTARQQRETLLRESEERYVLALQATNDGIWDWNLKTNAIYFSPRWKSMLDYSDNEMNSLDEWFCRIHPGDVERIKMEMLNHLSELNSKFESEYRILCKGKTYRWMLSRGIIIRDVSGEAYRIVGMQSDITNRKVTEEQLLHDALHDALTGLPNRVLFMDRLSHAISLAKRRRNYLFAVLFFDLDRFKLINDSLGHSVGDQLLIAIARRLEKYLRVGDTVARLGGDEFTILLEDIKDENVATNIANRLQEELTRSFNLSGNEVFTSASIGITLSTFNYERPEDLLRDADIAMYRAKATGKARYEVFNTTMHTRAAALLQLETDLRRGLERREFQLYYQPIVSLKTSAITGFEALIRWQHPQRGLVSPAEFIPVAEETGLIVPIGWWVLREACRQLSAWKIQFPEYQSLVMSINLSAKQFTQTNLVEEITEILRETDVPAKSLKLEITESVIMDNAEIATTMLFQLQSLGIQLSIDDFGTGYSSLAYLYRFPTHTLKIDRSFINKIDIDSEQFEIVRTIVTLAANLGMDVVAEGVETLKHLAQLKALNCGSGQGYLFSKPVDSQMAAKLLQEQNIVVDTIPI</sequence>
<keyword evidence="1" id="KW-0472">Membrane</keyword>
<dbReference type="CDD" id="cd01948">
    <property type="entry name" value="EAL"/>
    <property type="match status" value="1"/>
</dbReference>
<dbReference type="InterPro" id="IPR001633">
    <property type="entry name" value="EAL_dom"/>
</dbReference>
<dbReference type="InterPro" id="IPR001610">
    <property type="entry name" value="PAC"/>
</dbReference>
<dbReference type="InterPro" id="IPR043128">
    <property type="entry name" value="Rev_trsase/Diguanyl_cyclase"/>
</dbReference>
<dbReference type="PROSITE" id="PS50112">
    <property type="entry name" value="PAS"/>
    <property type="match status" value="1"/>
</dbReference>
<dbReference type="AlphaFoldDB" id="A0A9X5I498"/>
<feature type="domain" description="PAC" evidence="3">
    <location>
        <begin position="301"/>
        <end position="353"/>
    </location>
</feature>
<dbReference type="OrthoDB" id="9787983at2"/>
<evidence type="ECO:0000259" key="4">
    <source>
        <dbReference type="PROSITE" id="PS50883"/>
    </source>
</evidence>
<dbReference type="Gene3D" id="3.30.70.270">
    <property type="match status" value="1"/>
</dbReference>
<dbReference type="Pfam" id="PF08447">
    <property type="entry name" value="PAS_3"/>
    <property type="match status" value="1"/>
</dbReference>
<dbReference type="Pfam" id="PF00990">
    <property type="entry name" value="GGDEF"/>
    <property type="match status" value="1"/>
</dbReference>
<organism evidence="6 7">
    <name type="scientific">Scytonema millei VB511283</name>
    <dbReference type="NCBI Taxonomy" id="1245923"/>
    <lineage>
        <taxon>Bacteria</taxon>
        <taxon>Bacillati</taxon>
        <taxon>Cyanobacteriota</taxon>
        <taxon>Cyanophyceae</taxon>
        <taxon>Nostocales</taxon>
        <taxon>Scytonemataceae</taxon>
        <taxon>Scytonema</taxon>
    </lineage>
</organism>
<dbReference type="EMBL" id="JTJC03000001">
    <property type="protein sequence ID" value="NHC34364.1"/>
    <property type="molecule type" value="Genomic_DNA"/>
</dbReference>